<dbReference type="InParanoid" id="A0A6G9IAD4"/>
<dbReference type="AlphaFoldDB" id="A0A6G9IAD4"/>
<organism evidence="1 2">
    <name type="scientific">Zophobihabitans entericus</name>
    <dbReference type="NCBI Taxonomy" id="1635327"/>
    <lineage>
        <taxon>Bacteria</taxon>
        <taxon>Pseudomonadati</taxon>
        <taxon>Pseudomonadota</taxon>
        <taxon>Gammaproteobacteria</taxon>
        <taxon>Orbales</taxon>
        <taxon>Orbaceae</taxon>
        <taxon>Zophobihabitans</taxon>
    </lineage>
</organism>
<dbReference type="SUPFAM" id="SSF53474">
    <property type="entry name" value="alpha/beta-Hydrolases"/>
    <property type="match status" value="1"/>
</dbReference>
<dbReference type="PANTHER" id="PTHR35602:SF3">
    <property type="entry name" value="ESTERASE YQIA"/>
    <property type="match status" value="1"/>
</dbReference>
<reference evidence="1 2" key="1">
    <citation type="submission" date="2020-03" db="EMBL/GenBank/DDBJ databases">
        <title>Complete genome sequence of Orbus sp. IPMB12 (BCRC 80908).</title>
        <authorList>
            <person name="Lo W.-S."/>
            <person name="Chang T.-H."/>
            <person name="Kuo C.-H."/>
        </authorList>
    </citation>
    <scope>NUCLEOTIDE SEQUENCE [LARGE SCALE GENOMIC DNA]</scope>
    <source>
        <strain evidence="1 2">IPMB12</strain>
    </source>
</reference>
<dbReference type="FunCoup" id="A0A6G9IAD4">
    <property type="interactions" value="11"/>
</dbReference>
<protein>
    <submittedName>
        <fullName evidence="1">Esterase YqiA</fullName>
    </submittedName>
</protein>
<gene>
    <name evidence="1" type="primary">yqiA</name>
    <name evidence="1" type="ORF">IPMB12_03270</name>
</gene>
<dbReference type="EMBL" id="CP050253">
    <property type="protein sequence ID" value="QIQ20789.1"/>
    <property type="molecule type" value="Genomic_DNA"/>
</dbReference>
<keyword evidence="2" id="KW-1185">Reference proteome</keyword>
<accession>A0A6G9IAD4</accession>
<dbReference type="InterPro" id="IPR008886">
    <property type="entry name" value="UPF0227/Esterase_YqiA"/>
</dbReference>
<sequence length="190" mass="21606">MPTLLYLHGFDSSPGAKKAELLKTWIAENRPDIELLIPQLPFYPEQVAHFLEELMFDRIGEEIGIIGASLGGFYATWLSQCFMLPAVVINPLVHPAEYLIEYLDKPYQSRQGEVVILTHQHLDDFQVLQLPRIEAPDLIWLLAQTGDEVLPYQQAVEYYALCRQTIESGGNHSFAGFENYIPEVINFLGL</sequence>
<dbReference type="PANTHER" id="PTHR35602">
    <property type="entry name" value="ESTERASE YQIA-RELATED"/>
    <property type="match status" value="1"/>
</dbReference>
<proteinExistence type="predicted"/>
<dbReference type="Proteomes" id="UP000501168">
    <property type="component" value="Chromosome"/>
</dbReference>
<evidence type="ECO:0000313" key="2">
    <source>
        <dbReference type="Proteomes" id="UP000501168"/>
    </source>
</evidence>
<name>A0A6G9IAD4_9GAMM</name>
<dbReference type="KEGG" id="orb:IPMB12_03270"/>
<dbReference type="NCBIfam" id="NF008291">
    <property type="entry name" value="PRK11071.1"/>
    <property type="match status" value="1"/>
</dbReference>
<dbReference type="RefSeq" id="WP_166914921.1">
    <property type="nucleotide sequence ID" value="NZ_CP050253.1"/>
</dbReference>
<dbReference type="InterPro" id="IPR029058">
    <property type="entry name" value="AB_hydrolase_fold"/>
</dbReference>
<evidence type="ECO:0000313" key="1">
    <source>
        <dbReference type="EMBL" id="QIQ20789.1"/>
    </source>
</evidence>
<dbReference type="Gene3D" id="3.40.50.1820">
    <property type="entry name" value="alpha/beta hydrolase"/>
    <property type="match status" value="1"/>
</dbReference>
<dbReference type="Pfam" id="PF05728">
    <property type="entry name" value="UPF0227"/>
    <property type="match status" value="1"/>
</dbReference>